<keyword evidence="2" id="KW-0808">Transferase</keyword>
<dbReference type="InterPro" id="IPR026590">
    <property type="entry name" value="Ssirtuin_cat_dom"/>
</dbReference>
<feature type="domain" description="Deacetylase sirtuin-type" evidence="9">
    <location>
        <begin position="28"/>
        <end position="498"/>
    </location>
</feature>
<dbReference type="EMBL" id="FLRE01000166">
    <property type="protein sequence ID" value="SBT43380.1"/>
    <property type="molecule type" value="Genomic_DNA"/>
</dbReference>
<feature type="active site" description="Proton acceptor" evidence="7">
    <location>
        <position position="356"/>
    </location>
</feature>
<feature type="region of interest" description="Disordered" evidence="8">
    <location>
        <begin position="571"/>
        <end position="617"/>
    </location>
</feature>
<dbReference type="GO" id="GO:0000122">
    <property type="term" value="P:negative regulation of transcription by RNA polymerase II"/>
    <property type="evidence" value="ECO:0007669"/>
    <property type="project" value="TreeGrafter"/>
</dbReference>
<feature type="compositionally biased region" description="Basic and acidic residues" evidence="8">
    <location>
        <begin position="594"/>
        <end position="607"/>
    </location>
</feature>
<evidence type="ECO:0000256" key="6">
    <source>
        <dbReference type="ARBA" id="ARBA00038170"/>
    </source>
</evidence>
<name>A0A1A8ZHN2_PLAOA</name>
<keyword evidence="3 7" id="KW-0479">Metal-binding</keyword>
<reference evidence="11" key="1">
    <citation type="submission" date="2016-05" db="EMBL/GenBank/DDBJ databases">
        <authorList>
            <person name="Naeem Raeece"/>
        </authorList>
    </citation>
    <scope>NUCLEOTIDE SEQUENCE [LARGE SCALE GENOMIC DNA]</scope>
</reference>
<comment type="similarity">
    <text evidence="6">Belongs to the sirtuin family. Class IV subfamily.</text>
</comment>
<sequence>MSCMNYAARLSKNENKGPLGEKEYFEDKEEEKRKIKELIEKIKTSEYIVVHSGAGISTSSGLQDFRGPTGIWTNEFLNEMKNKKKRKSEREKEKDQVKTKKIGRHLLCKFEHSDGSSKHCSVNKTGEIPCSYIKKERDISDEGDKIEGENCEIGSVSPQTYQNYKKLNNRYYSTITNFELGSLQNRFVCASEDYPLRSAMYDTCELTRKNSPLSYNDDNDTKTKPKMDIRYTDCSQKEKRRQHMEEKNIHVKKENWTNNFRKTYLDEEDKNSSINNLYNYDETENGENDTKLEENYVIFGNRKKKVIDLHLALPSKTHIMIKELMNRNIIKFLITQNIDSLHYRCGTNFSKISEIHGNIFIERCDFCGRRYLRDFVISTISFKPTGSLCFLCSFPPVGICTDVLLDWNNAYEDFFHLNSIKHSQRADFHFCLGSSFYIVPASYYPSKKKFANENSYSCLINYQKSSLSKEVNLSLHSNVNNISDIIIKEFSLEPLSIRSALIIVVRCQLLDLDLHFDGLITVNKVNENSQYDKLQIDETENTILYKGGACPDEGSKFRDLPMGGVHIKGQHFSQNDGGVAHEDTASRVGNTQRAETKKYHVTDKNDTRGNGPTQSDTSKEQFFLIKCSMIKNVRTSNSDDLHKVSTMEMDRNRGLWLVKTNFSCLLEIELWYNSFVLLKLNYNENCSFIELNAWKVNVAYTYGDDIDDVDYYNSKSGNIRNFNLLENKYVSRINVDGCFHGEEPSTEAQVRNGDNGSQTLMSSHHIGSSDSRVASIAGNDRRIRTRDEGDVAHIVCDSHKSYRETNFEQFQICEILNEHVHVGYNPSNFQAQSKVELLAILSNCIDVHNDTSYSPIELSNSFKLLYNLFCIISKSYREKIPHAQRRGVYSEDVTSSDHADDVKDAGCNGDKVELFIKNLNISKNINFYSTHFLSSFVHKEKLVSQSPYTFRERKKKKKNDFILCSSSDEDKEKRIFIFYDLYMNENKDIYRIKVNKEFIKKELFNSSQRNAYSGEFKVINREQYTTPKWQVHIWKKTKANVPKEVVNTGKNNKSIMQKSQEPGFPTNEHTYERLNSDKSSNGSNISGYLASDDHLIDDKGTNGNDSKSSFFLNSVKNTSNSSNSRKTGNCDVEENVHSQHKSDENCPILKKCTLDNKIGAESCRRGDSGDSGDSERYGGCANRVDENGKCPQNNVGEKDFGYCYDSHLLFCPIFLISNKHNVGELVSRIPKYIKPQKMYTPYKKLARDKKYSNTLQKYRSEIWQEKYFELINHVDNEHIIDSTMYGEICYFPLWLLNYVNDFFECL</sequence>
<feature type="compositionally biased region" description="Polar residues" evidence="8">
    <location>
        <begin position="1050"/>
        <end position="1060"/>
    </location>
</feature>
<feature type="binding site" evidence="7">
    <location>
        <position position="367"/>
    </location>
    <ligand>
        <name>Zn(2+)</name>
        <dbReference type="ChEBI" id="CHEBI:29105"/>
    </ligand>
</feature>
<dbReference type="PANTHER" id="PTHR11085">
    <property type="entry name" value="NAD-DEPENDENT PROTEIN DEACYLASE SIRTUIN-5, MITOCHONDRIAL-RELATED"/>
    <property type="match status" value="1"/>
</dbReference>
<dbReference type="InterPro" id="IPR050134">
    <property type="entry name" value="NAD-dep_sirtuin_deacylases"/>
</dbReference>
<feature type="region of interest" description="Disordered" evidence="8">
    <location>
        <begin position="1"/>
        <end position="20"/>
    </location>
</feature>
<gene>
    <name evidence="10" type="ORF">POVWA2_045830</name>
</gene>
<keyword evidence="4 7" id="KW-0862">Zinc</keyword>
<feature type="region of interest" description="Disordered" evidence="8">
    <location>
        <begin position="1050"/>
        <end position="1086"/>
    </location>
</feature>
<evidence type="ECO:0000256" key="2">
    <source>
        <dbReference type="ARBA" id="ARBA00022679"/>
    </source>
</evidence>
<dbReference type="PROSITE" id="PS50305">
    <property type="entry name" value="SIRTUIN"/>
    <property type="match status" value="1"/>
</dbReference>
<dbReference type="GO" id="GO:0005634">
    <property type="term" value="C:nucleus"/>
    <property type="evidence" value="ECO:0007669"/>
    <property type="project" value="TreeGrafter"/>
</dbReference>
<dbReference type="Gene3D" id="2.20.28.200">
    <property type="match status" value="1"/>
</dbReference>
<dbReference type="PANTHER" id="PTHR11085:SF12">
    <property type="entry name" value="NAD-DEPENDENT PROTEIN DEACYLASE SIRTUIN-6"/>
    <property type="match status" value="1"/>
</dbReference>
<feature type="compositionally biased region" description="Polar residues" evidence="8">
    <location>
        <begin position="1077"/>
        <end position="1086"/>
    </location>
</feature>
<evidence type="ECO:0000256" key="7">
    <source>
        <dbReference type="PROSITE-ProRule" id="PRU00236"/>
    </source>
</evidence>
<evidence type="ECO:0000256" key="3">
    <source>
        <dbReference type="ARBA" id="ARBA00022723"/>
    </source>
</evidence>
<dbReference type="Proteomes" id="UP000078550">
    <property type="component" value="Unassembled WGS sequence"/>
</dbReference>
<proteinExistence type="inferred from homology"/>
<dbReference type="GO" id="GO:0070403">
    <property type="term" value="F:NAD+ binding"/>
    <property type="evidence" value="ECO:0007669"/>
    <property type="project" value="InterPro"/>
</dbReference>
<dbReference type="GO" id="GO:0046872">
    <property type="term" value="F:metal ion binding"/>
    <property type="evidence" value="ECO:0007669"/>
    <property type="project" value="UniProtKB-KW"/>
</dbReference>
<evidence type="ECO:0000256" key="8">
    <source>
        <dbReference type="SAM" id="MobiDB-lite"/>
    </source>
</evidence>
<evidence type="ECO:0000259" key="9">
    <source>
        <dbReference type="PROSITE" id="PS50305"/>
    </source>
</evidence>
<evidence type="ECO:0000313" key="11">
    <source>
        <dbReference type="Proteomes" id="UP000078550"/>
    </source>
</evidence>
<evidence type="ECO:0000256" key="5">
    <source>
        <dbReference type="ARBA" id="ARBA00023027"/>
    </source>
</evidence>
<feature type="binding site" evidence="7">
    <location>
        <position position="389"/>
    </location>
    <ligand>
        <name>Zn(2+)</name>
        <dbReference type="ChEBI" id="CHEBI:29105"/>
    </ligand>
</feature>
<dbReference type="InterPro" id="IPR029035">
    <property type="entry name" value="DHS-like_NAD/FAD-binding_dom"/>
</dbReference>
<feature type="binding site" evidence="7">
    <location>
        <position position="364"/>
    </location>
    <ligand>
        <name>Zn(2+)</name>
        <dbReference type="ChEBI" id="CHEBI:29105"/>
    </ligand>
</feature>
<dbReference type="EC" id="2.3.1.286" evidence="1"/>
<evidence type="ECO:0000256" key="1">
    <source>
        <dbReference type="ARBA" id="ARBA00012928"/>
    </source>
</evidence>
<feature type="region of interest" description="Disordered" evidence="8">
    <location>
        <begin position="745"/>
        <end position="772"/>
    </location>
</feature>
<feature type="compositionally biased region" description="Basic and acidic residues" evidence="8">
    <location>
        <begin position="11"/>
        <end position="20"/>
    </location>
</feature>
<dbReference type="GO" id="GO:0017136">
    <property type="term" value="F:histone deacetylase activity, NAD-dependent"/>
    <property type="evidence" value="ECO:0007669"/>
    <property type="project" value="TreeGrafter"/>
</dbReference>
<feature type="compositionally biased region" description="Polar residues" evidence="8">
    <location>
        <begin position="746"/>
        <end position="772"/>
    </location>
</feature>
<accession>A0A1A8ZHN2</accession>
<dbReference type="Pfam" id="PF02146">
    <property type="entry name" value="SIR2"/>
    <property type="match status" value="1"/>
</dbReference>
<dbReference type="GO" id="GO:0003714">
    <property type="term" value="F:transcription corepressor activity"/>
    <property type="evidence" value="ECO:0007669"/>
    <property type="project" value="TreeGrafter"/>
</dbReference>
<keyword evidence="5" id="KW-0520">NAD</keyword>
<dbReference type="SUPFAM" id="SSF52467">
    <property type="entry name" value="DHS-like NAD/FAD-binding domain"/>
    <property type="match status" value="1"/>
</dbReference>
<protein>
    <recommendedName>
        <fullName evidence="1">protein acetyllysine N-acetyltransferase</fullName>
        <ecNumber evidence="1">2.3.1.286</ecNumber>
    </recommendedName>
</protein>
<evidence type="ECO:0000256" key="4">
    <source>
        <dbReference type="ARBA" id="ARBA00022833"/>
    </source>
</evidence>
<evidence type="ECO:0000313" key="10">
    <source>
        <dbReference type="EMBL" id="SBT43380.1"/>
    </source>
</evidence>
<feature type="binding site" evidence="7">
    <location>
        <position position="392"/>
    </location>
    <ligand>
        <name>Zn(2+)</name>
        <dbReference type="ChEBI" id="CHEBI:29105"/>
    </ligand>
</feature>
<organism evidence="10 11">
    <name type="scientific">Plasmodium ovale wallikeri</name>
    <dbReference type="NCBI Taxonomy" id="864142"/>
    <lineage>
        <taxon>Eukaryota</taxon>
        <taxon>Sar</taxon>
        <taxon>Alveolata</taxon>
        <taxon>Apicomplexa</taxon>
        <taxon>Aconoidasida</taxon>
        <taxon>Haemosporida</taxon>
        <taxon>Plasmodiidae</taxon>
        <taxon>Plasmodium</taxon>
        <taxon>Plasmodium (Plasmodium)</taxon>
    </lineage>
</organism>
<dbReference type="InterPro" id="IPR003000">
    <property type="entry name" value="Sirtuin"/>
</dbReference>
<dbReference type="Gene3D" id="3.40.50.1220">
    <property type="entry name" value="TPP-binding domain"/>
    <property type="match status" value="2"/>
</dbReference>